<comment type="similarity">
    <text evidence="2">Belongs to the sterol desaturase family.</text>
</comment>
<dbReference type="AlphaFoldDB" id="A0AAV6JGS8"/>
<keyword evidence="3 6" id="KW-0812">Transmembrane</keyword>
<keyword evidence="4 6" id="KW-1133">Transmembrane helix</keyword>
<name>A0AAV6JGS8_9ERIC</name>
<comment type="subcellular location">
    <subcellularLocation>
        <location evidence="1">Membrane</location>
    </subcellularLocation>
</comment>
<evidence type="ECO:0000313" key="8">
    <source>
        <dbReference type="EMBL" id="KAG5538799.1"/>
    </source>
</evidence>
<evidence type="ECO:0000256" key="6">
    <source>
        <dbReference type="SAM" id="Phobius"/>
    </source>
</evidence>
<dbReference type="Pfam" id="PF04116">
    <property type="entry name" value="FA_hydroxylase"/>
    <property type="match status" value="1"/>
</dbReference>
<dbReference type="GO" id="GO:0016020">
    <property type="term" value="C:membrane"/>
    <property type="evidence" value="ECO:0007669"/>
    <property type="project" value="UniProtKB-SubCell"/>
</dbReference>
<sequence>MDIELGHNNFCEITGVEMVMMADGRGVVRMVAAFARMLMPVRRLDCGEDPIATVLGKIESLEDGVGGVLGKIDGMLHNQIWISVSRYRTAKGSNRIVDKTIEFEQVDRESNWDDQILFNGIIFYIGLLTVPGAAQLPLWRTDGVVLTVLLHSGPVEFLYYWLHRALHHHYLYSRYHSHHHSSIVTEPISSVIHPFAEHIAYFTLFAIPLLSSTVTRTASIASFAGYISYIDLMNNMGHCNFELIPKLLFSIFPPLKFLMYTPS</sequence>
<evidence type="ECO:0000256" key="1">
    <source>
        <dbReference type="ARBA" id="ARBA00004370"/>
    </source>
</evidence>
<evidence type="ECO:0000256" key="3">
    <source>
        <dbReference type="ARBA" id="ARBA00022692"/>
    </source>
</evidence>
<evidence type="ECO:0000313" key="9">
    <source>
        <dbReference type="Proteomes" id="UP000823749"/>
    </source>
</evidence>
<feature type="transmembrane region" description="Helical" evidence="6">
    <location>
        <begin position="116"/>
        <end position="138"/>
    </location>
</feature>
<evidence type="ECO:0000256" key="2">
    <source>
        <dbReference type="ARBA" id="ARBA00009324"/>
    </source>
</evidence>
<feature type="transmembrane region" description="Helical" evidence="6">
    <location>
        <begin position="144"/>
        <end position="162"/>
    </location>
</feature>
<dbReference type="Proteomes" id="UP000823749">
    <property type="component" value="Chromosome 7"/>
</dbReference>
<proteinExistence type="inferred from homology"/>
<accession>A0AAV6JGS8</accession>
<evidence type="ECO:0000256" key="5">
    <source>
        <dbReference type="ARBA" id="ARBA00023136"/>
    </source>
</evidence>
<keyword evidence="9" id="KW-1185">Reference proteome</keyword>
<reference evidence="8" key="1">
    <citation type="submission" date="2020-08" db="EMBL/GenBank/DDBJ databases">
        <title>Plant Genome Project.</title>
        <authorList>
            <person name="Zhang R.-G."/>
        </authorList>
    </citation>
    <scope>NUCLEOTIDE SEQUENCE</scope>
    <source>
        <strain evidence="8">WSP0</strain>
        <tissue evidence="8">Leaf</tissue>
    </source>
</reference>
<gene>
    <name evidence="8" type="ORF">RHGRI_019372</name>
</gene>
<dbReference type="GO" id="GO:0005506">
    <property type="term" value="F:iron ion binding"/>
    <property type="evidence" value="ECO:0007669"/>
    <property type="project" value="InterPro"/>
</dbReference>
<protein>
    <recommendedName>
        <fullName evidence="7">Fatty acid hydroxylase domain-containing protein</fullName>
    </recommendedName>
</protein>
<dbReference type="InterPro" id="IPR050307">
    <property type="entry name" value="Sterol_Desaturase_Related"/>
</dbReference>
<evidence type="ECO:0000259" key="7">
    <source>
        <dbReference type="Pfam" id="PF04116"/>
    </source>
</evidence>
<feature type="domain" description="Fatty acid hydroxylase" evidence="7">
    <location>
        <begin position="154"/>
        <end position="247"/>
    </location>
</feature>
<comment type="caution">
    <text evidence="8">The sequence shown here is derived from an EMBL/GenBank/DDBJ whole genome shotgun (WGS) entry which is preliminary data.</text>
</comment>
<dbReference type="PANTHER" id="PTHR11863">
    <property type="entry name" value="STEROL DESATURASE"/>
    <property type="match status" value="1"/>
</dbReference>
<dbReference type="InterPro" id="IPR006694">
    <property type="entry name" value="Fatty_acid_hydroxylase"/>
</dbReference>
<dbReference type="GO" id="GO:0016491">
    <property type="term" value="F:oxidoreductase activity"/>
    <property type="evidence" value="ECO:0007669"/>
    <property type="project" value="InterPro"/>
</dbReference>
<organism evidence="8 9">
    <name type="scientific">Rhododendron griersonianum</name>
    <dbReference type="NCBI Taxonomy" id="479676"/>
    <lineage>
        <taxon>Eukaryota</taxon>
        <taxon>Viridiplantae</taxon>
        <taxon>Streptophyta</taxon>
        <taxon>Embryophyta</taxon>
        <taxon>Tracheophyta</taxon>
        <taxon>Spermatophyta</taxon>
        <taxon>Magnoliopsida</taxon>
        <taxon>eudicotyledons</taxon>
        <taxon>Gunneridae</taxon>
        <taxon>Pentapetalae</taxon>
        <taxon>asterids</taxon>
        <taxon>Ericales</taxon>
        <taxon>Ericaceae</taxon>
        <taxon>Ericoideae</taxon>
        <taxon>Rhodoreae</taxon>
        <taxon>Rhododendron</taxon>
    </lineage>
</organism>
<keyword evidence="5 6" id="KW-0472">Membrane</keyword>
<evidence type="ECO:0000256" key="4">
    <source>
        <dbReference type="ARBA" id="ARBA00022989"/>
    </source>
</evidence>
<dbReference type="GO" id="GO:0008610">
    <property type="term" value="P:lipid biosynthetic process"/>
    <property type="evidence" value="ECO:0007669"/>
    <property type="project" value="InterPro"/>
</dbReference>
<dbReference type="EMBL" id="JACTNZ010000007">
    <property type="protein sequence ID" value="KAG5538799.1"/>
    <property type="molecule type" value="Genomic_DNA"/>
</dbReference>